<dbReference type="OrthoDB" id="9800774at2"/>
<gene>
    <name evidence="2" type="ORF">AN964_12910</name>
</gene>
<keyword evidence="3" id="KW-1185">Reference proteome</keyword>
<dbReference type="Pfam" id="PF01636">
    <property type="entry name" value="APH"/>
    <property type="match status" value="1"/>
</dbReference>
<evidence type="ECO:0000259" key="1">
    <source>
        <dbReference type="PROSITE" id="PS50011"/>
    </source>
</evidence>
<accession>A0A0Q3WYL9</accession>
<dbReference type="GO" id="GO:0004672">
    <property type="term" value="F:protein kinase activity"/>
    <property type="evidence" value="ECO:0007669"/>
    <property type="project" value="InterPro"/>
</dbReference>
<feature type="domain" description="Protein kinase" evidence="1">
    <location>
        <begin position="1"/>
        <end position="272"/>
    </location>
</feature>
<dbReference type="SUPFAM" id="SSF56112">
    <property type="entry name" value="Protein kinase-like (PK-like)"/>
    <property type="match status" value="1"/>
</dbReference>
<name>A0A0Q3WYL9_9BACI</name>
<dbReference type="Proteomes" id="UP000051888">
    <property type="component" value="Unassembled WGS sequence"/>
</dbReference>
<dbReference type="PATRIC" id="fig|157838.3.peg.2865"/>
<dbReference type="AlphaFoldDB" id="A0A0Q3WYL9"/>
<dbReference type="InterPro" id="IPR002575">
    <property type="entry name" value="Aminoglycoside_PTrfase"/>
</dbReference>
<protein>
    <recommendedName>
        <fullName evidence="1">Protein kinase domain-containing protein</fullName>
    </recommendedName>
</protein>
<dbReference type="InterPro" id="IPR000719">
    <property type="entry name" value="Prot_kinase_dom"/>
</dbReference>
<dbReference type="InterPro" id="IPR011009">
    <property type="entry name" value="Kinase-like_dom_sf"/>
</dbReference>
<dbReference type="RefSeq" id="WP_055740071.1">
    <property type="nucleotide sequence ID" value="NZ_JAAIWL010000030.1"/>
</dbReference>
<organism evidence="2 3">
    <name type="scientific">Heyndrickxia shackletonii</name>
    <dbReference type="NCBI Taxonomy" id="157838"/>
    <lineage>
        <taxon>Bacteria</taxon>
        <taxon>Bacillati</taxon>
        <taxon>Bacillota</taxon>
        <taxon>Bacilli</taxon>
        <taxon>Bacillales</taxon>
        <taxon>Bacillaceae</taxon>
        <taxon>Heyndrickxia</taxon>
    </lineage>
</organism>
<evidence type="ECO:0000313" key="2">
    <source>
        <dbReference type="EMBL" id="KQL54303.1"/>
    </source>
</evidence>
<dbReference type="GO" id="GO:0005524">
    <property type="term" value="F:ATP binding"/>
    <property type="evidence" value="ECO:0007669"/>
    <property type="project" value="InterPro"/>
</dbReference>
<dbReference type="PROSITE" id="PS50011">
    <property type="entry name" value="PROTEIN_KINASE_DOM"/>
    <property type="match status" value="1"/>
</dbReference>
<dbReference type="STRING" id="157838.AN964_12910"/>
<comment type="caution">
    <text evidence="2">The sequence shown here is derived from an EMBL/GenBank/DDBJ whole genome shotgun (WGS) entry which is preliminary data.</text>
</comment>
<dbReference type="Gene3D" id="3.90.1200.10">
    <property type="match status" value="1"/>
</dbReference>
<proteinExistence type="predicted"/>
<evidence type="ECO:0000313" key="3">
    <source>
        <dbReference type="Proteomes" id="UP000051888"/>
    </source>
</evidence>
<dbReference type="EMBL" id="LJJC01000004">
    <property type="protein sequence ID" value="KQL54303.1"/>
    <property type="molecule type" value="Genomic_DNA"/>
</dbReference>
<sequence length="272" mass="31144">MFLEKCIGRGNTAEVYELKDIENEVVKLFYEKIPYELIEMEYEKSRVISQLGIPSPNVHKLLELDNKWGILYEKVMGKNFTDIISSQPFLLQKNAQLFAELQASFHSKSIEKLPSQKAYLSRNIKGTNLLSEEEKQKILQYLETLPDDNKVCHGDYHSDNIIMMNGRAKILDWMTGTSGNPSGDVARTLLIMRDSYLPPSMPKVTKILLQIVRKMFAKSYLNHYMKITKSSLESIEKWLLPIMAARLVEGVPEPEKESLVKKIRLMIGGGMA</sequence>
<reference evidence="2 3" key="1">
    <citation type="submission" date="2015-09" db="EMBL/GenBank/DDBJ databases">
        <title>Genome sequencing project for genomic taxonomy and phylogenomics of Bacillus-like bacteria.</title>
        <authorList>
            <person name="Liu B."/>
            <person name="Wang J."/>
            <person name="Zhu Y."/>
            <person name="Liu G."/>
            <person name="Chen Q."/>
            <person name="Chen Z."/>
            <person name="Lan J."/>
            <person name="Che J."/>
            <person name="Ge C."/>
            <person name="Shi H."/>
            <person name="Pan Z."/>
            <person name="Liu X."/>
        </authorList>
    </citation>
    <scope>NUCLEOTIDE SEQUENCE [LARGE SCALE GENOMIC DNA]</scope>
    <source>
        <strain evidence="2 3">LMG 18435</strain>
    </source>
</reference>